<protein>
    <submittedName>
        <fullName evidence="1">Uncharacterized protein</fullName>
    </submittedName>
</protein>
<reference evidence="1" key="2">
    <citation type="journal article" date="2022" name="J. Evol. Biol.">
        <title>Pre- and post-association barriers to host switching in sympatric mutualists.</title>
        <authorList>
            <person name="Dinges Z.M."/>
            <person name="Phillips R.K."/>
            <person name="Lively C.M."/>
            <person name="Bashey F."/>
        </authorList>
    </citation>
    <scope>NUCLEOTIDE SEQUENCE</scope>
    <source>
        <strain evidence="1">MC_266_E_2016</strain>
    </source>
</reference>
<accession>A0AAJ1JCL8</accession>
<proteinExistence type="predicted"/>
<organism evidence="1 2">
    <name type="scientific">Xenorhabdus bovienii</name>
    <name type="common">Xenorhabdus nematophila subsp. bovienii</name>
    <dbReference type="NCBI Taxonomy" id="40576"/>
    <lineage>
        <taxon>Bacteria</taxon>
        <taxon>Pseudomonadati</taxon>
        <taxon>Pseudomonadota</taxon>
        <taxon>Gammaproteobacteria</taxon>
        <taxon>Enterobacterales</taxon>
        <taxon>Morganellaceae</taxon>
        <taxon>Xenorhabdus</taxon>
    </lineage>
</organism>
<comment type="caution">
    <text evidence="1">The sequence shown here is derived from an EMBL/GenBank/DDBJ whole genome shotgun (WGS) entry which is preliminary data.</text>
</comment>
<name>A0AAJ1JCL8_XENBV</name>
<gene>
    <name evidence="1" type="ORF">KKJ01_14445</name>
</gene>
<dbReference type="RefSeq" id="WP_274713035.1">
    <property type="nucleotide sequence ID" value="NZ_JAILSO010000057.1"/>
</dbReference>
<dbReference type="EMBL" id="JAILSO010000057">
    <property type="protein sequence ID" value="MDE1479398.1"/>
    <property type="molecule type" value="Genomic_DNA"/>
</dbReference>
<sequence>MNTQNTFENGRRQVARECLKELKQHKKRTAQQTATILTKHLPRFETAMSPHQKSKFLPVMWLRYYVDMIDKEMKQ</sequence>
<dbReference type="AlphaFoldDB" id="A0AAJ1JCL8"/>
<evidence type="ECO:0000313" key="1">
    <source>
        <dbReference type="EMBL" id="MDE1479398.1"/>
    </source>
</evidence>
<reference evidence="1" key="1">
    <citation type="submission" date="2021-08" db="EMBL/GenBank/DDBJ databases">
        <authorList>
            <person name="Papudeshi B."/>
            <person name="Bashey-Visser F."/>
        </authorList>
    </citation>
    <scope>NUCLEOTIDE SEQUENCE</scope>
    <source>
        <strain evidence="1">MC_266_E_2016</strain>
    </source>
</reference>
<evidence type="ECO:0000313" key="2">
    <source>
        <dbReference type="Proteomes" id="UP001222434"/>
    </source>
</evidence>
<dbReference type="Proteomes" id="UP001222434">
    <property type="component" value="Unassembled WGS sequence"/>
</dbReference>